<reference evidence="6 7" key="1">
    <citation type="submission" date="2018-11" db="EMBL/GenBank/DDBJ databases">
        <title>Taxonoimc description of Halomarina strain SPP-AMP-1.</title>
        <authorList>
            <person name="Pal Y."/>
            <person name="Srinivasana K."/>
            <person name="Verma A."/>
            <person name="Kumar P."/>
        </authorList>
    </citation>
    <scope>NUCLEOTIDE SEQUENCE [LARGE SCALE GENOMIC DNA]</scope>
    <source>
        <strain evidence="6 7">SPP-AMP-1</strain>
    </source>
</reference>
<dbReference type="GO" id="GO:0015833">
    <property type="term" value="P:peptide transport"/>
    <property type="evidence" value="ECO:0007669"/>
    <property type="project" value="TreeGrafter"/>
</dbReference>
<proteinExistence type="inferred from homology"/>
<sequence length="595" mass="66243">MVEYGDRNGESLDRRRFLQLAGAASTVTVAGCANLVSNGNDDNESPRHVSHVNQVPADIQWNSSNPANTPQITNRVLFDPFVKYNFSTGKFIPYAISEWNFGGDTFELTVRDGLTWSNGDDVTASDIATQLRIGLYTGEPYADFTESIKTPDDSTVKLQFDSTVNEQIVTFQILADRFVHQKESEFGTYLETLQNDEQKGLKQLGDFAYQEPIASGPFEHDSVGQEQLRLTLRDDHPDAEKINFDEYVFEYRESNQQAQQALQNGAIDSVFSLFVQTDILKNFPKKVTQIQTPSNWGYGLYPNHSDPHLGDRAVRQAIQYVINRAQVRDNVSPDSKTAPEYPVGIASDNQTEWLGDAVDDFDTYGVDSAKTKQATTVLEEAGYQKQNGTWVDSDGKTVELPIMVPSDWSDWNTATDTVVDQLTQFGFQATKETRSYDAMLGNVFPNGNFVIVAAGWLYGAPQGSFPYFSLYHQLVKNNDSVTYNYPAADSSRGGNRADVTVPARSGSGTMTVNPAERLSELAGSTDESTVNEITIEQAWVTNQDLPMLPVLEKVEQTFITGGEEWDIPKPDAEVAQVQWANTWLPRQGEMQYTGN</sequence>
<dbReference type="EMBL" id="RRCH01000027">
    <property type="protein sequence ID" value="RRJ29665.1"/>
    <property type="molecule type" value="Genomic_DNA"/>
</dbReference>
<dbReference type="PANTHER" id="PTHR30290:SF9">
    <property type="entry name" value="OLIGOPEPTIDE-BINDING PROTEIN APPA"/>
    <property type="match status" value="1"/>
</dbReference>
<dbReference type="AlphaFoldDB" id="A0A3P3R8G0"/>
<dbReference type="Gene3D" id="3.10.105.10">
    <property type="entry name" value="Dipeptide-binding Protein, Domain 3"/>
    <property type="match status" value="1"/>
</dbReference>
<dbReference type="GO" id="GO:1904680">
    <property type="term" value="F:peptide transmembrane transporter activity"/>
    <property type="evidence" value="ECO:0007669"/>
    <property type="project" value="TreeGrafter"/>
</dbReference>
<protein>
    <submittedName>
        <fullName evidence="6">ABC transporter substrate-binding protein</fullName>
    </submittedName>
</protein>
<dbReference type="PANTHER" id="PTHR30290">
    <property type="entry name" value="PERIPLASMIC BINDING COMPONENT OF ABC TRANSPORTER"/>
    <property type="match status" value="1"/>
</dbReference>
<dbReference type="RefSeq" id="WP_124955342.1">
    <property type="nucleotide sequence ID" value="NZ_RRCH01000027.1"/>
</dbReference>
<name>A0A3P3R8G0_9EURY</name>
<dbReference type="Proteomes" id="UP000282322">
    <property type="component" value="Unassembled WGS sequence"/>
</dbReference>
<comment type="caution">
    <text evidence="6">The sequence shown here is derived from an EMBL/GenBank/DDBJ whole genome shotgun (WGS) entry which is preliminary data.</text>
</comment>
<dbReference type="Gene3D" id="3.40.190.10">
    <property type="entry name" value="Periplasmic binding protein-like II"/>
    <property type="match status" value="1"/>
</dbReference>
<feature type="region of interest" description="Disordered" evidence="4">
    <location>
        <begin position="487"/>
        <end position="510"/>
    </location>
</feature>
<evidence type="ECO:0000313" key="6">
    <source>
        <dbReference type="EMBL" id="RRJ29665.1"/>
    </source>
</evidence>
<feature type="domain" description="Solute-binding protein family 5" evidence="5">
    <location>
        <begin position="98"/>
        <end position="473"/>
    </location>
</feature>
<dbReference type="SUPFAM" id="SSF53850">
    <property type="entry name" value="Periplasmic binding protein-like II"/>
    <property type="match status" value="1"/>
</dbReference>
<evidence type="ECO:0000256" key="3">
    <source>
        <dbReference type="ARBA" id="ARBA00022729"/>
    </source>
</evidence>
<keyword evidence="3" id="KW-0732">Signal</keyword>
<comment type="similarity">
    <text evidence="1">Belongs to the bacterial solute-binding protein 5 family.</text>
</comment>
<evidence type="ECO:0000259" key="5">
    <source>
        <dbReference type="Pfam" id="PF00496"/>
    </source>
</evidence>
<dbReference type="InterPro" id="IPR039424">
    <property type="entry name" value="SBP_5"/>
</dbReference>
<accession>A0A3P3R8G0</accession>
<evidence type="ECO:0000256" key="2">
    <source>
        <dbReference type="ARBA" id="ARBA00022448"/>
    </source>
</evidence>
<evidence type="ECO:0000313" key="7">
    <source>
        <dbReference type="Proteomes" id="UP000282322"/>
    </source>
</evidence>
<keyword evidence="7" id="KW-1185">Reference proteome</keyword>
<organism evidence="6 7">
    <name type="scientific">Halocatena pleomorpha</name>
    <dbReference type="NCBI Taxonomy" id="1785090"/>
    <lineage>
        <taxon>Archaea</taxon>
        <taxon>Methanobacteriati</taxon>
        <taxon>Methanobacteriota</taxon>
        <taxon>Stenosarchaea group</taxon>
        <taxon>Halobacteria</taxon>
        <taxon>Halobacteriales</taxon>
        <taxon>Natronomonadaceae</taxon>
        <taxon>Halocatena</taxon>
    </lineage>
</organism>
<dbReference type="Pfam" id="PF00496">
    <property type="entry name" value="SBP_bac_5"/>
    <property type="match status" value="1"/>
</dbReference>
<gene>
    <name evidence="6" type="ORF">EIK79_11940</name>
</gene>
<evidence type="ECO:0000256" key="1">
    <source>
        <dbReference type="ARBA" id="ARBA00005695"/>
    </source>
</evidence>
<evidence type="ECO:0000256" key="4">
    <source>
        <dbReference type="SAM" id="MobiDB-lite"/>
    </source>
</evidence>
<dbReference type="PROSITE" id="PS51257">
    <property type="entry name" value="PROKAR_LIPOPROTEIN"/>
    <property type="match status" value="1"/>
</dbReference>
<dbReference type="OrthoDB" id="233597at2157"/>
<keyword evidence="2" id="KW-0813">Transport</keyword>
<dbReference type="InterPro" id="IPR000914">
    <property type="entry name" value="SBP_5_dom"/>
</dbReference>